<evidence type="ECO:0000256" key="11">
    <source>
        <dbReference type="ARBA" id="ARBA00031350"/>
    </source>
</evidence>
<sequence length="371" mass="40679">MITAHRAGHAALVEQLHQRGLLDDTWRDVWYAVPREPFIPQQAWRQEATRCVPLTTEDEWLTLIHADEPVVIQVDDGRADGPGIATSSNSQPSMVARMLMLLAVEDGHRVLEIGTASGHLAALLSCRLGDDHVYSIEVDEGLATHAARALHAVNLQPHLACADGQWGWPAPHESRFDRIVVTCALRHIPHALVQQLRYGGVLVAPMARDFWSGALVRLTAHGDGTAEGRFHGGASYMPMRSHRQQDAVPVDDSTARRYAGVLAPRELLSLGFALYAGARLPGVRMWHSGTDPDVRVWLQDEKGSAATAGEEDVWQYGARDLWREVERVHAEYVRLGCPGHADFGLTVTPGGEGVWLRSPARILDALVHPGG</sequence>
<evidence type="ECO:0000313" key="13">
    <source>
        <dbReference type="Proteomes" id="UP001595829"/>
    </source>
</evidence>
<dbReference type="PANTHER" id="PTHR11579:SF0">
    <property type="entry name" value="PROTEIN-L-ISOASPARTATE(D-ASPARTATE) O-METHYLTRANSFERASE"/>
    <property type="match status" value="1"/>
</dbReference>
<dbReference type="CDD" id="cd02440">
    <property type="entry name" value="AdoMet_MTases"/>
    <property type="match status" value="1"/>
</dbReference>
<evidence type="ECO:0000256" key="9">
    <source>
        <dbReference type="ARBA" id="ARBA00030757"/>
    </source>
</evidence>
<evidence type="ECO:0000256" key="2">
    <source>
        <dbReference type="ARBA" id="ARBA00005369"/>
    </source>
</evidence>
<keyword evidence="8" id="KW-0949">S-adenosyl-L-methionine</keyword>
<dbReference type="PANTHER" id="PTHR11579">
    <property type="entry name" value="PROTEIN-L-ISOASPARTATE O-METHYLTRANSFERASE"/>
    <property type="match status" value="1"/>
</dbReference>
<dbReference type="InterPro" id="IPR029063">
    <property type="entry name" value="SAM-dependent_MTases_sf"/>
</dbReference>
<evidence type="ECO:0000256" key="4">
    <source>
        <dbReference type="ARBA" id="ARBA00013346"/>
    </source>
</evidence>
<dbReference type="EC" id="2.1.1.77" evidence="3"/>
<comment type="caution">
    <text evidence="12">The sequence shown here is derived from an EMBL/GenBank/DDBJ whole genome shotgun (WGS) entry which is preliminary data.</text>
</comment>
<evidence type="ECO:0000256" key="8">
    <source>
        <dbReference type="ARBA" id="ARBA00022691"/>
    </source>
</evidence>
<name>A0ABV9XSA6_9ACTN</name>
<dbReference type="Pfam" id="PF01135">
    <property type="entry name" value="PCMT"/>
    <property type="match status" value="1"/>
</dbReference>
<keyword evidence="5" id="KW-0963">Cytoplasm</keyword>
<proteinExistence type="inferred from homology"/>
<dbReference type="Proteomes" id="UP001595829">
    <property type="component" value="Unassembled WGS sequence"/>
</dbReference>
<keyword evidence="6 12" id="KW-0489">Methyltransferase</keyword>
<dbReference type="EMBL" id="JBHSJD010000027">
    <property type="protein sequence ID" value="MFC5027085.1"/>
    <property type="molecule type" value="Genomic_DNA"/>
</dbReference>
<evidence type="ECO:0000256" key="10">
    <source>
        <dbReference type="ARBA" id="ARBA00031323"/>
    </source>
</evidence>
<keyword evidence="13" id="KW-1185">Reference proteome</keyword>
<evidence type="ECO:0000256" key="6">
    <source>
        <dbReference type="ARBA" id="ARBA00022603"/>
    </source>
</evidence>
<comment type="similarity">
    <text evidence="2">Belongs to the methyltransferase superfamily. L-isoaspartyl/D-aspartyl protein methyltransferase family.</text>
</comment>
<gene>
    <name evidence="12" type="ORF">ACFPM3_33610</name>
</gene>
<evidence type="ECO:0000256" key="7">
    <source>
        <dbReference type="ARBA" id="ARBA00022679"/>
    </source>
</evidence>
<organism evidence="12 13">
    <name type="scientific">Streptomyces coeruleoprunus</name>
    <dbReference type="NCBI Taxonomy" id="285563"/>
    <lineage>
        <taxon>Bacteria</taxon>
        <taxon>Bacillati</taxon>
        <taxon>Actinomycetota</taxon>
        <taxon>Actinomycetes</taxon>
        <taxon>Kitasatosporales</taxon>
        <taxon>Streptomycetaceae</taxon>
        <taxon>Streptomyces</taxon>
    </lineage>
</organism>
<dbReference type="Gene3D" id="3.40.50.150">
    <property type="entry name" value="Vaccinia Virus protein VP39"/>
    <property type="match status" value="1"/>
</dbReference>
<reference evidence="13" key="1">
    <citation type="journal article" date="2019" name="Int. J. Syst. Evol. Microbiol.">
        <title>The Global Catalogue of Microorganisms (GCM) 10K type strain sequencing project: providing services to taxonomists for standard genome sequencing and annotation.</title>
        <authorList>
            <consortium name="The Broad Institute Genomics Platform"/>
            <consortium name="The Broad Institute Genome Sequencing Center for Infectious Disease"/>
            <person name="Wu L."/>
            <person name="Ma J."/>
        </authorList>
    </citation>
    <scope>NUCLEOTIDE SEQUENCE [LARGE SCALE GENOMIC DNA]</scope>
    <source>
        <strain evidence="13">CGMCC 4.1648</strain>
    </source>
</reference>
<dbReference type="SUPFAM" id="SSF53335">
    <property type="entry name" value="S-adenosyl-L-methionine-dependent methyltransferases"/>
    <property type="match status" value="1"/>
</dbReference>
<dbReference type="InterPro" id="IPR000682">
    <property type="entry name" value="PCMT"/>
</dbReference>
<protein>
    <recommendedName>
        <fullName evidence="4">Protein-L-isoaspartate O-methyltransferase</fullName>
        <ecNumber evidence="3">2.1.1.77</ecNumber>
    </recommendedName>
    <alternativeName>
        <fullName evidence="11">L-isoaspartyl protein carboxyl methyltransferase</fullName>
    </alternativeName>
    <alternativeName>
        <fullName evidence="9">Protein L-isoaspartyl methyltransferase</fullName>
    </alternativeName>
    <alternativeName>
        <fullName evidence="10">Protein-beta-aspartate methyltransferase</fullName>
    </alternativeName>
</protein>
<dbReference type="GO" id="GO:0008168">
    <property type="term" value="F:methyltransferase activity"/>
    <property type="evidence" value="ECO:0007669"/>
    <property type="project" value="UniProtKB-KW"/>
</dbReference>
<evidence type="ECO:0000256" key="1">
    <source>
        <dbReference type="ARBA" id="ARBA00004496"/>
    </source>
</evidence>
<evidence type="ECO:0000256" key="5">
    <source>
        <dbReference type="ARBA" id="ARBA00022490"/>
    </source>
</evidence>
<dbReference type="GO" id="GO:0032259">
    <property type="term" value="P:methylation"/>
    <property type="evidence" value="ECO:0007669"/>
    <property type="project" value="UniProtKB-KW"/>
</dbReference>
<dbReference type="RefSeq" id="WP_345691555.1">
    <property type="nucleotide sequence ID" value="NZ_BAABIT010000001.1"/>
</dbReference>
<accession>A0ABV9XSA6</accession>
<evidence type="ECO:0000313" key="12">
    <source>
        <dbReference type="EMBL" id="MFC5027085.1"/>
    </source>
</evidence>
<keyword evidence="7" id="KW-0808">Transferase</keyword>
<comment type="subcellular location">
    <subcellularLocation>
        <location evidence="1">Cytoplasm</location>
    </subcellularLocation>
</comment>
<evidence type="ECO:0000256" key="3">
    <source>
        <dbReference type="ARBA" id="ARBA00011890"/>
    </source>
</evidence>